<dbReference type="GO" id="GO:0016787">
    <property type="term" value="F:hydrolase activity"/>
    <property type="evidence" value="ECO:0007669"/>
    <property type="project" value="UniProtKB-KW"/>
</dbReference>
<comment type="cofactor">
    <cofactor evidence="1">
        <name>a divalent metal cation</name>
        <dbReference type="ChEBI" id="CHEBI:60240"/>
    </cofactor>
</comment>
<dbReference type="Proteomes" id="UP000321393">
    <property type="component" value="Unassembled WGS sequence"/>
</dbReference>
<accession>A0A5D3BI31</accession>
<dbReference type="InterPro" id="IPR027806">
    <property type="entry name" value="HARBI1_dom"/>
</dbReference>
<dbReference type="OrthoDB" id="1699974at2759"/>
<dbReference type="GO" id="GO:0004518">
    <property type="term" value="F:nuclease activity"/>
    <property type="evidence" value="ECO:0007669"/>
    <property type="project" value="UniProtKB-KW"/>
</dbReference>
<dbReference type="Pfam" id="PF13359">
    <property type="entry name" value="DDE_Tnp_4"/>
    <property type="match status" value="1"/>
</dbReference>
<evidence type="ECO:0000256" key="6">
    <source>
        <dbReference type="ARBA" id="ARBA00022801"/>
    </source>
</evidence>
<evidence type="ECO:0000313" key="11">
    <source>
        <dbReference type="Proteomes" id="UP000321393"/>
    </source>
</evidence>
<evidence type="ECO:0000256" key="7">
    <source>
        <dbReference type="ARBA" id="ARBA00023242"/>
    </source>
</evidence>
<evidence type="ECO:0000313" key="9">
    <source>
        <dbReference type="EMBL" id="KAA0032704.1"/>
    </source>
</evidence>
<dbReference type="AlphaFoldDB" id="A0A5D3BI31"/>
<keyword evidence="7" id="KW-0539">Nucleus</keyword>
<name>A0A5D3BI31_CUCMM</name>
<sequence length="162" mass="18932">MDLITGYYYLCDAGYPNADGFLDLYRGQQYHLQERRSVGNVTTNAKEYFNMKHSLARNVIERAFGVLKDHWVVLRGKSYYLLQVQTIVRASRPSCASESRIESSGSKRKRESQWEVDVEGIHLALDQTNEQLKMIAKWCKRALANDNHVRTKFIRYCMRCQN</sequence>
<comment type="subcellular location">
    <subcellularLocation>
        <location evidence="2">Nucleus</location>
    </subcellularLocation>
</comment>
<evidence type="ECO:0000256" key="5">
    <source>
        <dbReference type="ARBA" id="ARBA00022723"/>
    </source>
</evidence>
<dbReference type="EMBL" id="SSTE01021224">
    <property type="protein sequence ID" value="KAA0032704.1"/>
    <property type="molecule type" value="Genomic_DNA"/>
</dbReference>
<keyword evidence="5" id="KW-0479">Metal-binding</keyword>
<dbReference type="GO" id="GO:0005634">
    <property type="term" value="C:nucleus"/>
    <property type="evidence" value="ECO:0007669"/>
    <property type="project" value="UniProtKB-SubCell"/>
</dbReference>
<comment type="similarity">
    <text evidence="3">Belongs to the HARBI1 family.</text>
</comment>
<organism evidence="10 12">
    <name type="scientific">Cucumis melo var. makuwa</name>
    <name type="common">Oriental melon</name>
    <dbReference type="NCBI Taxonomy" id="1194695"/>
    <lineage>
        <taxon>Eukaryota</taxon>
        <taxon>Viridiplantae</taxon>
        <taxon>Streptophyta</taxon>
        <taxon>Embryophyta</taxon>
        <taxon>Tracheophyta</taxon>
        <taxon>Spermatophyta</taxon>
        <taxon>Magnoliopsida</taxon>
        <taxon>eudicotyledons</taxon>
        <taxon>Gunneridae</taxon>
        <taxon>Pentapetalae</taxon>
        <taxon>rosids</taxon>
        <taxon>fabids</taxon>
        <taxon>Cucurbitales</taxon>
        <taxon>Cucurbitaceae</taxon>
        <taxon>Benincaseae</taxon>
        <taxon>Cucumis</taxon>
    </lineage>
</organism>
<dbReference type="Proteomes" id="UP000321947">
    <property type="component" value="Unassembled WGS sequence"/>
</dbReference>
<evidence type="ECO:0000256" key="4">
    <source>
        <dbReference type="ARBA" id="ARBA00022722"/>
    </source>
</evidence>
<dbReference type="PANTHER" id="PTHR22930">
    <property type="match status" value="1"/>
</dbReference>
<feature type="domain" description="DDE Tnp4" evidence="8">
    <location>
        <begin position="5"/>
        <end position="77"/>
    </location>
</feature>
<dbReference type="STRING" id="1194695.A0A5D3BI31"/>
<protein>
    <submittedName>
        <fullName evidence="10">Retrotransposon protein</fullName>
    </submittedName>
</protein>
<reference evidence="11 12" key="1">
    <citation type="submission" date="2019-08" db="EMBL/GenBank/DDBJ databases">
        <title>Draft genome sequences of two oriental melons (Cucumis melo L. var makuwa).</title>
        <authorList>
            <person name="Kwon S.-Y."/>
        </authorList>
    </citation>
    <scope>NUCLEOTIDE SEQUENCE [LARGE SCALE GENOMIC DNA]</scope>
    <source>
        <strain evidence="12">cv. Chang Bougi</strain>
        <strain evidence="11">cv. SW 3</strain>
        <tissue evidence="10">Leaf</tissue>
    </source>
</reference>
<evidence type="ECO:0000313" key="12">
    <source>
        <dbReference type="Proteomes" id="UP000321947"/>
    </source>
</evidence>
<comment type="caution">
    <text evidence="10">The sequence shown here is derived from an EMBL/GenBank/DDBJ whole genome shotgun (WGS) entry which is preliminary data.</text>
</comment>
<evidence type="ECO:0000256" key="2">
    <source>
        <dbReference type="ARBA" id="ARBA00004123"/>
    </source>
</evidence>
<evidence type="ECO:0000256" key="1">
    <source>
        <dbReference type="ARBA" id="ARBA00001968"/>
    </source>
</evidence>
<evidence type="ECO:0000259" key="8">
    <source>
        <dbReference type="Pfam" id="PF13359"/>
    </source>
</evidence>
<dbReference type="PANTHER" id="PTHR22930:SF293">
    <property type="entry name" value="PROTEIN ALP1-LIKE"/>
    <property type="match status" value="1"/>
</dbReference>
<keyword evidence="6" id="KW-0378">Hydrolase</keyword>
<evidence type="ECO:0000313" key="10">
    <source>
        <dbReference type="EMBL" id="TYJ98736.1"/>
    </source>
</evidence>
<dbReference type="EMBL" id="SSTD01017849">
    <property type="protein sequence ID" value="TYJ98736.1"/>
    <property type="molecule type" value="Genomic_DNA"/>
</dbReference>
<proteinExistence type="inferred from homology"/>
<gene>
    <name evidence="10" type="ORF">E5676_scaffold156G00380</name>
    <name evidence="9" type="ORF">E6C27_scaffold853G00360</name>
</gene>
<dbReference type="GO" id="GO:0046872">
    <property type="term" value="F:metal ion binding"/>
    <property type="evidence" value="ECO:0007669"/>
    <property type="project" value="UniProtKB-KW"/>
</dbReference>
<dbReference type="InterPro" id="IPR045249">
    <property type="entry name" value="HARBI1-like"/>
</dbReference>
<evidence type="ECO:0000256" key="3">
    <source>
        <dbReference type="ARBA" id="ARBA00006958"/>
    </source>
</evidence>
<keyword evidence="4" id="KW-0540">Nuclease</keyword>